<organism evidence="2 3">
    <name type="scientific">Geomonas anaerohicana</name>
    <dbReference type="NCBI Taxonomy" id="2798583"/>
    <lineage>
        <taxon>Bacteria</taxon>
        <taxon>Pseudomonadati</taxon>
        <taxon>Thermodesulfobacteriota</taxon>
        <taxon>Desulfuromonadia</taxon>
        <taxon>Geobacterales</taxon>
        <taxon>Geobacteraceae</taxon>
        <taxon>Geomonas</taxon>
    </lineage>
</organism>
<feature type="transmembrane region" description="Helical" evidence="1">
    <location>
        <begin position="68"/>
        <end position="86"/>
    </location>
</feature>
<dbReference type="RefSeq" id="WP_199388214.1">
    <property type="nucleotide sequence ID" value="NZ_JAEMHL010000002.1"/>
</dbReference>
<gene>
    <name evidence="2" type="ORF">JFN91_05665</name>
</gene>
<accession>A0ABS0YBK7</accession>
<keyword evidence="1" id="KW-0812">Transmembrane</keyword>
<feature type="transmembrane region" description="Helical" evidence="1">
    <location>
        <begin position="223"/>
        <end position="245"/>
    </location>
</feature>
<feature type="transmembrane region" description="Helical" evidence="1">
    <location>
        <begin position="98"/>
        <end position="117"/>
    </location>
</feature>
<name>A0ABS0YBK7_9BACT</name>
<keyword evidence="3" id="KW-1185">Reference proteome</keyword>
<evidence type="ECO:0000256" key="1">
    <source>
        <dbReference type="SAM" id="Phobius"/>
    </source>
</evidence>
<evidence type="ECO:0000313" key="2">
    <source>
        <dbReference type="EMBL" id="MBJ6749693.1"/>
    </source>
</evidence>
<evidence type="ECO:0000313" key="3">
    <source>
        <dbReference type="Proteomes" id="UP000614714"/>
    </source>
</evidence>
<reference evidence="2 3" key="1">
    <citation type="submission" date="2020-12" db="EMBL/GenBank/DDBJ databases">
        <title>Geomonas sp. Red421, isolated from paddy soil.</title>
        <authorList>
            <person name="Xu Z."/>
            <person name="Zhang Z."/>
            <person name="Masuda Y."/>
            <person name="Itoh H."/>
            <person name="Senoo K."/>
        </authorList>
    </citation>
    <scope>NUCLEOTIDE SEQUENCE [LARGE SCALE GENOMIC DNA]</scope>
    <source>
        <strain evidence="2 3">Red421</strain>
    </source>
</reference>
<sequence length="414" mass="45870">MDERVLGSAEWLPMRFAGGLLIALLGGISLAIAGSRRTTPSTLFLTFQLAFVHLPSCALCAVHRGLPLWFTLMTACLLTLMGLSVRRIAAWLNIGYPVLLRVLVAIPLAGWVAYAAIIYTLAILQNKLSFASVFNLEILYDFRAEVFSNFDQRALTALGALGYFCFPLLMIFALRNKSWLSMMLLLVLVVLLYGLTGMKAYLAVPVFTVVTFYMSQKYQSASFLSHFLLLLMIFFACAALLGFYLNSPWPLALFFSRGAVTPGELHIIYGDYFADTARLPIWQILRKVMPGGGELNWAELITKEIFGGNVGQGEGANTGMIASSFAVYGLLGVAFHFLVMLVVLALLDRFALRDRHFWIAYAAIPSLFLLTNMELISNLIYYGLGFSLMLTVCMTSRERRGQSRLDGPIEFSGA</sequence>
<comment type="caution">
    <text evidence="2">The sequence shown here is derived from an EMBL/GenBank/DDBJ whole genome shotgun (WGS) entry which is preliminary data.</text>
</comment>
<feature type="transmembrane region" description="Helical" evidence="1">
    <location>
        <begin position="154"/>
        <end position="173"/>
    </location>
</feature>
<feature type="transmembrane region" description="Helical" evidence="1">
    <location>
        <begin position="12"/>
        <end position="31"/>
    </location>
</feature>
<proteinExistence type="predicted"/>
<dbReference type="Proteomes" id="UP000614714">
    <property type="component" value="Unassembled WGS sequence"/>
</dbReference>
<keyword evidence="1" id="KW-0472">Membrane</keyword>
<feature type="transmembrane region" description="Helical" evidence="1">
    <location>
        <begin position="43"/>
        <end position="62"/>
    </location>
</feature>
<dbReference type="EMBL" id="JAEMHL010000002">
    <property type="protein sequence ID" value="MBJ6749693.1"/>
    <property type="molecule type" value="Genomic_DNA"/>
</dbReference>
<feature type="transmembrane region" description="Helical" evidence="1">
    <location>
        <begin position="179"/>
        <end position="202"/>
    </location>
</feature>
<protein>
    <recommendedName>
        <fullName evidence="4">Oligosaccharide repeat unit polymerase</fullName>
    </recommendedName>
</protein>
<feature type="transmembrane region" description="Helical" evidence="1">
    <location>
        <begin position="379"/>
        <end position="396"/>
    </location>
</feature>
<evidence type="ECO:0008006" key="4">
    <source>
        <dbReference type="Google" id="ProtNLM"/>
    </source>
</evidence>
<keyword evidence="1" id="KW-1133">Transmembrane helix</keyword>
<feature type="transmembrane region" description="Helical" evidence="1">
    <location>
        <begin position="325"/>
        <end position="347"/>
    </location>
</feature>